<keyword evidence="3" id="KW-1185">Reference proteome</keyword>
<dbReference type="InterPro" id="IPR037401">
    <property type="entry name" value="SnoaL-like"/>
</dbReference>
<dbReference type="SUPFAM" id="SSF54427">
    <property type="entry name" value="NTF2-like"/>
    <property type="match status" value="1"/>
</dbReference>
<dbReference type="Gene3D" id="3.30.530.20">
    <property type="match status" value="2"/>
</dbReference>
<dbReference type="Proteomes" id="UP001501637">
    <property type="component" value="Unassembled WGS sequence"/>
</dbReference>
<dbReference type="InterPro" id="IPR019587">
    <property type="entry name" value="Polyketide_cyclase/dehydratase"/>
</dbReference>
<evidence type="ECO:0000313" key="3">
    <source>
        <dbReference type="Proteomes" id="UP001501637"/>
    </source>
</evidence>
<reference evidence="3" key="1">
    <citation type="journal article" date="2019" name="Int. J. Syst. Evol. Microbiol.">
        <title>The Global Catalogue of Microorganisms (GCM) 10K type strain sequencing project: providing services to taxonomists for standard genome sequencing and annotation.</title>
        <authorList>
            <consortium name="The Broad Institute Genomics Platform"/>
            <consortium name="The Broad Institute Genome Sequencing Center for Infectious Disease"/>
            <person name="Wu L."/>
            <person name="Ma J."/>
        </authorList>
    </citation>
    <scope>NUCLEOTIDE SEQUENCE [LARGE SCALE GENOMIC DNA]</scope>
    <source>
        <strain evidence="3">JCM 9092</strain>
    </source>
</reference>
<dbReference type="InterPro" id="IPR023393">
    <property type="entry name" value="START-like_dom_sf"/>
</dbReference>
<dbReference type="CDD" id="cd08861">
    <property type="entry name" value="OtcD1_ARO-CYC_like"/>
    <property type="match status" value="2"/>
</dbReference>
<name>A0ABP6MFA0_9ACTN</name>
<dbReference type="EMBL" id="BAAAUG010000054">
    <property type="protein sequence ID" value="GAA3108475.1"/>
    <property type="molecule type" value="Genomic_DNA"/>
</dbReference>
<dbReference type="CDD" id="cd00531">
    <property type="entry name" value="NTF2_like"/>
    <property type="match status" value="1"/>
</dbReference>
<dbReference type="SUPFAM" id="SSF55961">
    <property type="entry name" value="Bet v1-like"/>
    <property type="match status" value="2"/>
</dbReference>
<gene>
    <name evidence="2" type="ORF">GCM10010449_34000</name>
</gene>
<feature type="domain" description="SnoaL-like" evidence="1">
    <location>
        <begin position="322"/>
        <end position="450"/>
    </location>
</feature>
<dbReference type="InterPro" id="IPR032710">
    <property type="entry name" value="NTF2-like_dom_sf"/>
</dbReference>
<dbReference type="Pfam" id="PF10604">
    <property type="entry name" value="Polyketide_cyc2"/>
    <property type="match status" value="2"/>
</dbReference>
<protein>
    <recommendedName>
        <fullName evidence="1">SnoaL-like domain-containing protein</fullName>
    </recommendedName>
</protein>
<dbReference type="Gene3D" id="3.10.450.50">
    <property type="match status" value="1"/>
</dbReference>
<evidence type="ECO:0000259" key="1">
    <source>
        <dbReference type="Pfam" id="PF13577"/>
    </source>
</evidence>
<accession>A0ABP6MFA0</accession>
<sequence>MSEETVHETLHEIDVDAPAGAVFDLIADAPAWPVHFPPSVHVERLEGDGSQERLRIWATANDEIKTWTSHRVLERDQLRVTYRQEKSQAPVGSMTGEWQLEPLDEQRTRVRFTHRFTAVDDGPEQPEQVEWIRRAIDTNTSSELEALRAGVEDADPRLTFTFDDSVHVDGSAKDAYEFIRAADRWTERLPHVARVVLTEDAPNEQILEMDTRTADGDTHTTRSVRICFPAERIVYKQIQTPALMAAHTGEWIFEEDGQGCTVTSRHTVRIAPHAVTEVIGEHAGVPEARTLIRDALGRNSRATLGHAAQYASSPRGGAPVSAELYVGVQRFYAEQMRLLDEQRAEEWAGTFTEDGVFEQNTGPAPVRGREAIADAVRRNLARLADTPQQRRHVFSMLTVEPGPEGTVRARSYAQVLATPPGGPTVLHVSTVCEDELVPDGGHGWRVRHRRVEHDGV</sequence>
<dbReference type="Pfam" id="PF13577">
    <property type="entry name" value="SnoaL_4"/>
    <property type="match status" value="1"/>
</dbReference>
<proteinExistence type="predicted"/>
<organism evidence="2 3">
    <name type="scientific">Streptomyces rectiviolaceus</name>
    <dbReference type="NCBI Taxonomy" id="332591"/>
    <lineage>
        <taxon>Bacteria</taxon>
        <taxon>Bacillati</taxon>
        <taxon>Actinomycetota</taxon>
        <taxon>Actinomycetes</taxon>
        <taxon>Kitasatosporales</taxon>
        <taxon>Streptomycetaceae</taxon>
        <taxon>Streptomyces</taxon>
    </lineage>
</organism>
<evidence type="ECO:0000313" key="2">
    <source>
        <dbReference type="EMBL" id="GAA3108475.1"/>
    </source>
</evidence>
<comment type="caution">
    <text evidence="2">The sequence shown here is derived from an EMBL/GenBank/DDBJ whole genome shotgun (WGS) entry which is preliminary data.</text>
</comment>
<dbReference type="RefSeq" id="WP_344521805.1">
    <property type="nucleotide sequence ID" value="NZ_BAAAUG010000054.1"/>
</dbReference>